<dbReference type="GO" id="GO:0034246">
    <property type="term" value="F:mitochondrial transcription factor activity"/>
    <property type="evidence" value="ECO:0007669"/>
    <property type="project" value="TreeGrafter"/>
</dbReference>
<evidence type="ECO:0000256" key="2">
    <source>
        <dbReference type="ARBA" id="ARBA00022552"/>
    </source>
</evidence>
<keyword evidence="16" id="KW-1185">Reference proteome</keyword>
<dbReference type="AlphaFoldDB" id="A0A3M0KH55"/>
<evidence type="ECO:0000256" key="13">
    <source>
        <dbReference type="SAM" id="SignalP"/>
    </source>
</evidence>
<dbReference type="PANTHER" id="PTHR11727:SF13">
    <property type="entry name" value="DIMETHYLADENOSINE TRANSFERASE 2, MITOCHONDRIAL"/>
    <property type="match status" value="1"/>
</dbReference>
<evidence type="ECO:0000259" key="14">
    <source>
        <dbReference type="SMART" id="SM00650"/>
    </source>
</evidence>
<dbReference type="Pfam" id="PF00398">
    <property type="entry name" value="RrnaAD"/>
    <property type="match status" value="1"/>
</dbReference>
<dbReference type="Proteomes" id="UP000269221">
    <property type="component" value="Unassembled WGS sequence"/>
</dbReference>
<reference evidence="15 16" key="1">
    <citation type="submission" date="2018-07" db="EMBL/GenBank/DDBJ databases">
        <title>A high quality draft genome assembly of the barn swallow (H. rustica rustica).</title>
        <authorList>
            <person name="Formenti G."/>
            <person name="Chiara M."/>
            <person name="Poveda L."/>
            <person name="Francoijs K.-J."/>
            <person name="Bonisoli-Alquati A."/>
            <person name="Canova L."/>
            <person name="Gianfranceschi L."/>
            <person name="Horner D.S."/>
            <person name="Saino N."/>
        </authorList>
    </citation>
    <scope>NUCLEOTIDE SEQUENCE [LARGE SCALE GENOMIC DNA]</scope>
    <source>
        <strain evidence="15">Chelidonia</strain>
        <tissue evidence="15">Blood</tissue>
    </source>
</reference>
<evidence type="ECO:0000256" key="5">
    <source>
        <dbReference type="ARBA" id="ARBA00022691"/>
    </source>
</evidence>
<dbReference type="OrthoDB" id="9895503at2759"/>
<keyword evidence="6 11" id="KW-0694">RNA-binding</keyword>
<dbReference type="PIRSF" id="PIRSF027833">
    <property type="entry name" value="MtTFB2"/>
    <property type="match status" value="1"/>
</dbReference>
<protein>
    <recommendedName>
        <fullName evidence="12">rRNA adenine N(6)-methyltransferase</fullName>
        <ecNumber evidence="12">2.1.1.-</ecNumber>
    </recommendedName>
</protein>
<evidence type="ECO:0000256" key="3">
    <source>
        <dbReference type="ARBA" id="ARBA00022603"/>
    </source>
</evidence>
<evidence type="ECO:0000256" key="9">
    <source>
        <dbReference type="ARBA" id="ARBA00023128"/>
    </source>
</evidence>
<accession>A0A3M0KH55</accession>
<organism evidence="15 16">
    <name type="scientific">Hirundo rustica rustica</name>
    <dbReference type="NCBI Taxonomy" id="333673"/>
    <lineage>
        <taxon>Eukaryota</taxon>
        <taxon>Metazoa</taxon>
        <taxon>Chordata</taxon>
        <taxon>Craniata</taxon>
        <taxon>Vertebrata</taxon>
        <taxon>Euteleostomi</taxon>
        <taxon>Archelosauria</taxon>
        <taxon>Archosauria</taxon>
        <taxon>Dinosauria</taxon>
        <taxon>Saurischia</taxon>
        <taxon>Theropoda</taxon>
        <taxon>Coelurosauria</taxon>
        <taxon>Aves</taxon>
        <taxon>Neognathae</taxon>
        <taxon>Neoaves</taxon>
        <taxon>Telluraves</taxon>
        <taxon>Australaves</taxon>
        <taxon>Passeriformes</taxon>
        <taxon>Sylvioidea</taxon>
        <taxon>Hirundinidae</taxon>
        <taxon>Hirundo</taxon>
    </lineage>
</organism>
<evidence type="ECO:0000256" key="1">
    <source>
        <dbReference type="ARBA" id="ARBA00004173"/>
    </source>
</evidence>
<keyword evidence="5 11" id="KW-0949">S-adenosyl-L-methionine</keyword>
<keyword evidence="8" id="KW-0805">Transcription regulation</keyword>
<dbReference type="SUPFAM" id="SSF53335">
    <property type="entry name" value="S-adenosyl-L-methionine-dependent methyltransferases"/>
    <property type="match status" value="1"/>
</dbReference>
<dbReference type="Gene3D" id="3.40.50.150">
    <property type="entry name" value="Vaccinia Virus protein VP39"/>
    <property type="match status" value="1"/>
</dbReference>
<dbReference type="PANTHER" id="PTHR11727">
    <property type="entry name" value="DIMETHYLADENOSINE TRANSFERASE"/>
    <property type="match status" value="1"/>
</dbReference>
<dbReference type="SMART" id="SM00650">
    <property type="entry name" value="rADc"/>
    <property type="match status" value="1"/>
</dbReference>
<evidence type="ECO:0000256" key="8">
    <source>
        <dbReference type="ARBA" id="ARBA00023015"/>
    </source>
</evidence>
<evidence type="ECO:0000256" key="10">
    <source>
        <dbReference type="ARBA" id="ARBA00023163"/>
    </source>
</evidence>
<feature type="signal peptide" evidence="13">
    <location>
        <begin position="1"/>
        <end position="18"/>
    </location>
</feature>
<name>A0A3M0KH55_HIRRU</name>
<dbReference type="EC" id="2.1.1.-" evidence="12"/>
<comment type="caution">
    <text evidence="15">The sequence shown here is derived from an EMBL/GenBank/DDBJ whole genome shotgun (WGS) entry which is preliminary data.</text>
</comment>
<dbReference type="InterPro" id="IPR029063">
    <property type="entry name" value="SAM-dependent_MTases_sf"/>
</dbReference>
<feature type="binding site" evidence="11">
    <location>
        <position position="56"/>
    </location>
    <ligand>
        <name>S-adenosyl-L-methionine</name>
        <dbReference type="ChEBI" id="CHEBI:59789"/>
    </ligand>
</feature>
<feature type="domain" description="Ribosomal RNA adenine methylase transferase N-terminal" evidence="14">
    <location>
        <begin position="63"/>
        <end position="275"/>
    </location>
</feature>
<evidence type="ECO:0000256" key="12">
    <source>
        <dbReference type="RuleBase" id="RU362106"/>
    </source>
</evidence>
<keyword evidence="7" id="KW-0809">Transit peptide</keyword>
<dbReference type="EMBL" id="QRBI01000106">
    <property type="protein sequence ID" value="RMC12588.1"/>
    <property type="molecule type" value="Genomic_DNA"/>
</dbReference>
<feature type="binding site" evidence="11">
    <location>
        <position position="144"/>
    </location>
    <ligand>
        <name>S-adenosyl-L-methionine</name>
        <dbReference type="ChEBI" id="CHEBI:59789"/>
    </ligand>
</feature>
<comment type="subcellular location">
    <subcellularLocation>
        <location evidence="1">Mitochondrion</location>
    </subcellularLocation>
</comment>
<dbReference type="GO" id="GO:0006391">
    <property type="term" value="P:transcription initiation at mitochondrial promoter"/>
    <property type="evidence" value="ECO:0007669"/>
    <property type="project" value="TreeGrafter"/>
</dbReference>
<feature type="binding site" evidence="11">
    <location>
        <position position="118"/>
    </location>
    <ligand>
        <name>S-adenosyl-L-methionine</name>
        <dbReference type="ChEBI" id="CHEBI:59789"/>
    </ligand>
</feature>
<proteinExistence type="inferred from homology"/>
<feature type="chain" id="PRO_5018082293" description="rRNA adenine N(6)-methyltransferase" evidence="13">
    <location>
        <begin position="19"/>
        <end position="371"/>
    </location>
</feature>
<evidence type="ECO:0000256" key="6">
    <source>
        <dbReference type="ARBA" id="ARBA00022884"/>
    </source>
</evidence>
<keyword evidence="2 12" id="KW-0698">rRNA processing</keyword>
<dbReference type="STRING" id="333673.A0A3M0KH55"/>
<keyword evidence="13" id="KW-0732">Signal</keyword>
<evidence type="ECO:0000256" key="11">
    <source>
        <dbReference type="PROSITE-ProRule" id="PRU01026"/>
    </source>
</evidence>
<evidence type="ECO:0000256" key="4">
    <source>
        <dbReference type="ARBA" id="ARBA00022679"/>
    </source>
</evidence>
<keyword evidence="9" id="KW-0496">Mitochondrion</keyword>
<dbReference type="InterPro" id="IPR020598">
    <property type="entry name" value="rRNA_Ade_methylase_Trfase_N"/>
</dbReference>
<keyword evidence="3 11" id="KW-0489">Methyltransferase</keyword>
<sequence length="371" mass="41416">MLAGRAPLGAASCGRLLAAGLQPLLCGLSPCWLTAGRQYPALRVAEPVKEKRLARKEQRSSLVVRRFIACPQLARTVRRCLQGGAGLGPQPLLLEFAPGPGILTRSLLDAGFRVLALESNLDFLTDLQSLENSLDGQLKVIHGDFFRLDPLAKGALKPPALSSDKLFEAMGVAAVPWRADVPLKIFGIVPQQLERNRLWRLLFAMYECSSIYRYGRVELNLFISEKEYTVLTAKPGKSKIYQALTVLAQLGYEIELLHKQLPNDHLCLVRLTPQENLFTGGLKPSNASTFIFMVKQCFAKPKSRLTDRLNSWSLDNSDTLLKALEIPKKAAMCNLYPEDYKRLFEALQNSDMFTETLFYDEVLASTRTMNL</sequence>
<keyword evidence="4 11" id="KW-0808">Transferase</keyword>
<gene>
    <name evidence="15" type="ORF">DUI87_10110</name>
</gene>
<dbReference type="InterPro" id="IPR001737">
    <property type="entry name" value="KsgA/Erm"/>
</dbReference>
<dbReference type="GO" id="GO:0003723">
    <property type="term" value="F:RNA binding"/>
    <property type="evidence" value="ECO:0007669"/>
    <property type="project" value="UniProtKB-UniRule"/>
</dbReference>
<evidence type="ECO:0000256" key="7">
    <source>
        <dbReference type="ARBA" id="ARBA00022946"/>
    </source>
</evidence>
<evidence type="ECO:0000313" key="15">
    <source>
        <dbReference type="EMBL" id="RMC12588.1"/>
    </source>
</evidence>
<evidence type="ECO:0000313" key="16">
    <source>
        <dbReference type="Proteomes" id="UP000269221"/>
    </source>
</evidence>
<keyword evidence="10" id="KW-0804">Transcription</keyword>
<dbReference type="GO" id="GO:0005759">
    <property type="term" value="C:mitochondrial matrix"/>
    <property type="evidence" value="ECO:0007669"/>
    <property type="project" value="TreeGrafter"/>
</dbReference>
<dbReference type="PROSITE" id="PS51689">
    <property type="entry name" value="SAM_RNA_A_N6_MT"/>
    <property type="match status" value="1"/>
</dbReference>
<dbReference type="GO" id="GO:0000179">
    <property type="term" value="F:rRNA (adenine-N6,N6-)-dimethyltransferase activity"/>
    <property type="evidence" value="ECO:0007669"/>
    <property type="project" value="UniProtKB-UniRule"/>
</dbReference>
<comment type="similarity">
    <text evidence="11 12">Belongs to the class I-like SAM-binding methyltransferase superfamily. rRNA adenine N(6)-methyltransferase family.</text>
</comment>
<comment type="caution">
    <text evidence="11">Lacks conserved residue(s) required for the propagation of feature annotation.</text>
</comment>